<keyword evidence="4" id="KW-1185">Reference proteome</keyword>
<dbReference type="InterPro" id="IPR035901">
    <property type="entry name" value="GIY-YIG_endonuc_sf"/>
</dbReference>
<dbReference type="KEGG" id="rvi:RVIR1_07370"/>
<dbReference type="SMART" id="SM00465">
    <property type="entry name" value="GIYc"/>
    <property type="match status" value="1"/>
</dbReference>
<dbReference type="PANTHER" id="PTHR34477">
    <property type="entry name" value="UPF0213 PROTEIN YHBQ"/>
    <property type="match status" value="1"/>
</dbReference>
<dbReference type="OrthoDB" id="9807770at2"/>
<gene>
    <name evidence="3" type="ORF">RVIR1_07370</name>
</gene>
<dbReference type="RefSeq" id="WP_126322698.1">
    <property type="nucleotide sequence ID" value="NZ_AP018005.1"/>
</dbReference>
<protein>
    <submittedName>
        <fullName evidence="3">Endo/excinuclease amino terminal domain protein</fullName>
    </submittedName>
</protein>
<accession>A0A2Z5UUA1</accession>
<dbReference type="PANTHER" id="PTHR34477:SF5">
    <property type="entry name" value="BSL5627 PROTEIN"/>
    <property type="match status" value="1"/>
</dbReference>
<dbReference type="Proteomes" id="UP000282483">
    <property type="component" value="Chromosome"/>
</dbReference>
<proteinExistence type="inferred from homology"/>
<comment type="similarity">
    <text evidence="1">Belongs to the UPF0213 family.</text>
</comment>
<evidence type="ECO:0000259" key="2">
    <source>
        <dbReference type="PROSITE" id="PS50164"/>
    </source>
</evidence>
<dbReference type="EMBL" id="AP018005">
    <property type="protein sequence ID" value="BBB15226.1"/>
    <property type="molecule type" value="Genomic_DNA"/>
</dbReference>
<sequence length="95" mass="11115">MKQSAVYIITNKKHGTLYTGVTSLLVKRIYEHKEGIIDGFTKKYNCKLLVFYELHETMESAILREKQIKAGSRKKKLQLIENINPNWIDLYAEII</sequence>
<organism evidence="3 4">
    <name type="scientific">Candidatus Rickettsiella viridis</name>
    <dbReference type="NCBI Taxonomy" id="676208"/>
    <lineage>
        <taxon>Bacteria</taxon>
        <taxon>Pseudomonadati</taxon>
        <taxon>Pseudomonadota</taxon>
        <taxon>Gammaproteobacteria</taxon>
        <taxon>Legionellales</taxon>
        <taxon>Coxiellaceae</taxon>
        <taxon>Rickettsiella</taxon>
    </lineage>
</organism>
<dbReference type="InterPro" id="IPR000305">
    <property type="entry name" value="GIY-YIG_endonuc"/>
</dbReference>
<reference evidence="3 4" key="1">
    <citation type="submission" date="2017-03" db="EMBL/GenBank/DDBJ databases">
        <title>The genome sequence of Candidatus Rickettsiella viridis.</title>
        <authorList>
            <person name="Nikoh N."/>
            <person name="Tsuchida T."/>
            <person name="Yamaguchi K."/>
            <person name="Maeda T."/>
            <person name="Shigenobu S."/>
            <person name="Fukatsu T."/>
        </authorList>
    </citation>
    <scope>NUCLEOTIDE SEQUENCE [LARGE SCALE GENOMIC DNA]</scope>
    <source>
        <strain evidence="3 4">Ap-RA04</strain>
    </source>
</reference>
<dbReference type="Gene3D" id="3.40.1440.10">
    <property type="entry name" value="GIY-YIG endonuclease"/>
    <property type="match status" value="1"/>
</dbReference>
<dbReference type="Pfam" id="PF01541">
    <property type="entry name" value="GIY-YIG"/>
    <property type="match status" value="1"/>
</dbReference>
<dbReference type="PROSITE" id="PS50164">
    <property type="entry name" value="GIY_YIG"/>
    <property type="match status" value="1"/>
</dbReference>
<name>A0A2Z5UUA1_9COXI</name>
<dbReference type="CDD" id="cd10448">
    <property type="entry name" value="GIY-YIG_unchar_3"/>
    <property type="match status" value="1"/>
</dbReference>
<evidence type="ECO:0000313" key="4">
    <source>
        <dbReference type="Proteomes" id="UP000282483"/>
    </source>
</evidence>
<dbReference type="InterPro" id="IPR050190">
    <property type="entry name" value="UPF0213_domain"/>
</dbReference>
<evidence type="ECO:0000256" key="1">
    <source>
        <dbReference type="ARBA" id="ARBA00007435"/>
    </source>
</evidence>
<dbReference type="AlphaFoldDB" id="A0A2Z5UUA1"/>
<feature type="domain" description="GIY-YIG" evidence="2">
    <location>
        <begin position="2"/>
        <end position="78"/>
    </location>
</feature>
<dbReference type="SUPFAM" id="SSF82771">
    <property type="entry name" value="GIY-YIG endonuclease"/>
    <property type="match status" value="1"/>
</dbReference>
<evidence type="ECO:0000313" key="3">
    <source>
        <dbReference type="EMBL" id="BBB15226.1"/>
    </source>
</evidence>